<evidence type="ECO:0000256" key="1">
    <source>
        <dbReference type="ARBA" id="ARBA00004613"/>
    </source>
</evidence>
<dbReference type="InterPro" id="IPR036375">
    <property type="entry name" value="Hemopexin-like_dom_sf"/>
</dbReference>
<dbReference type="AlphaFoldDB" id="A0A3B4E7S7"/>
<evidence type="ECO:0000256" key="3">
    <source>
        <dbReference type="ARBA" id="ARBA00022729"/>
    </source>
</evidence>
<organism evidence="8 9">
    <name type="scientific">Pygocentrus nattereri</name>
    <name type="common">Red-bellied piranha</name>
    <dbReference type="NCBI Taxonomy" id="42514"/>
    <lineage>
        <taxon>Eukaryota</taxon>
        <taxon>Metazoa</taxon>
        <taxon>Chordata</taxon>
        <taxon>Craniata</taxon>
        <taxon>Vertebrata</taxon>
        <taxon>Euteleostomi</taxon>
        <taxon>Actinopterygii</taxon>
        <taxon>Neopterygii</taxon>
        <taxon>Teleostei</taxon>
        <taxon>Ostariophysi</taxon>
        <taxon>Characiformes</taxon>
        <taxon>Characoidei</taxon>
        <taxon>Pygocentrus</taxon>
    </lineage>
</organism>
<feature type="compositionally biased region" description="Low complexity" evidence="7">
    <location>
        <begin position="133"/>
        <end position="143"/>
    </location>
</feature>
<feature type="compositionally biased region" description="Gly residues" evidence="7">
    <location>
        <begin position="172"/>
        <end position="183"/>
    </location>
</feature>
<evidence type="ECO:0000313" key="9">
    <source>
        <dbReference type="Proteomes" id="UP001501920"/>
    </source>
</evidence>
<dbReference type="SMART" id="SM00120">
    <property type="entry name" value="HX"/>
    <property type="match status" value="2"/>
</dbReference>
<dbReference type="STRING" id="42514.ENSPNAP00000031733"/>
<evidence type="ECO:0000256" key="5">
    <source>
        <dbReference type="ARBA" id="ARBA00023180"/>
    </source>
</evidence>
<dbReference type="Ensembl" id="ENSPNAT00000036904.2">
    <property type="protein sequence ID" value="ENSPNAP00000031733.2"/>
    <property type="gene ID" value="ENSPNAG00000019276.2"/>
</dbReference>
<dbReference type="GeneTree" id="ENSGT00530000063751"/>
<accession>A0A3B4E7S7</accession>
<evidence type="ECO:0000256" key="2">
    <source>
        <dbReference type="ARBA" id="ARBA00022525"/>
    </source>
</evidence>
<reference evidence="8" key="3">
    <citation type="submission" date="2025-09" db="UniProtKB">
        <authorList>
            <consortium name="Ensembl"/>
        </authorList>
    </citation>
    <scope>IDENTIFICATION</scope>
</reference>
<dbReference type="InterPro" id="IPR051298">
    <property type="entry name" value="Heme_transport/Cell_adhesion"/>
</dbReference>
<reference evidence="8" key="2">
    <citation type="submission" date="2025-08" db="UniProtKB">
        <authorList>
            <consortium name="Ensembl"/>
        </authorList>
    </citation>
    <scope>IDENTIFICATION</scope>
</reference>
<keyword evidence="4" id="KW-0677">Repeat</keyword>
<evidence type="ECO:0000256" key="4">
    <source>
        <dbReference type="ARBA" id="ARBA00022737"/>
    </source>
</evidence>
<keyword evidence="3" id="KW-0732">Signal</keyword>
<keyword evidence="9" id="KW-1185">Reference proteome</keyword>
<name>A0A3B4E7S7_PYGNA</name>
<evidence type="ECO:0000256" key="7">
    <source>
        <dbReference type="SAM" id="MobiDB-lite"/>
    </source>
</evidence>
<feature type="compositionally biased region" description="Low complexity" evidence="7">
    <location>
        <begin position="161"/>
        <end position="171"/>
    </location>
</feature>
<feature type="repeat" description="Hemopexin" evidence="6">
    <location>
        <begin position="260"/>
        <end position="307"/>
    </location>
</feature>
<evidence type="ECO:0000313" key="8">
    <source>
        <dbReference type="Ensembl" id="ENSPNAP00000031733.2"/>
    </source>
</evidence>
<keyword evidence="5" id="KW-0325">Glycoprotein</keyword>
<feature type="region of interest" description="Disordered" evidence="7">
    <location>
        <begin position="126"/>
        <end position="187"/>
    </location>
</feature>
<feature type="region of interest" description="Disordered" evidence="7">
    <location>
        <begin position="1"/>
        <end position="49"/>
    </location>
</feature>
<dbReference type="SUPFAM" id="SSF50923">
    <property type="entry name" value="Hemopexin-like domain"/>
    <property type="match status" value="1"/>
</dbReference>
<dbReference type="PANTHER" id="PTHR22917:SF8">
    <property type="entry name" value="PROTEOGLYCAN 4 ISOFORM X1"/>
    <property type="match status" value="1"/>
</dbReference>
<keyword evidence="2" id="KW-0964">Secreted</keyword>
<dbReference type="GO" id="GO:0005615">
    <property type="term" value="C:extracellular space"/>
    <property type="evidence" value="ECO:0007669"/>
    <property type="project" value="TreeGrafter"/>
</dbReference>
<dbReference type="PROSITE" id="PS51642">
    <property type="entry name" value="HEMOPEXIN_2"/>
    <property type="match status" value="1"/>
</dbReference>
<dbReference type="Pfam" id="PF00045">
    <property type="entry name" value="Hemopexin"/>
    <property type="match status" value="1"/>
</dbReference>
<reference evidence="8 9" key="1">
    <citation type="submission" date="2020-10" db="EMBL/GenBank/DDBJ databases">
        <title>Pygocentrus nattereri (red-bellied piranha) genome, fPygNat1, primary haplotype.</title>
        <authorList>
            <person name="Myers G."/>
            <person name="Meyer A."/>
            <person name="Karagic N."/>
            <person name="Pippel M."/>
            <person name="Winkler S."/>
            <person name="Tracey A."/>
            <person name="Wood J."/>
            <person name="Formenti G."/>
            <person name="Howe K."/>
            <person name="Fedrigo O."/>
            <person name="Jarvis E.D."/>
        </authorList>
    </citation>
    <scope>NUCLEOTIDE SEQUENCE [LARGE SCALE GENOMIC DNA]</scope>
</reference>
<dbReference type="InterPro" id="IPR018487">
    <property type="entry name" value="Hemopexin-like_repeat"/>
</dbReference>
<dbReference type="InterPro" id="IPR000585">
    <property type="entry name" value="Hemopexin-like_dom"/>
</dbReference>
<dbReference type="PANTHER" id="PTHR22917">
    <property type="entry name" value="HEMOPEXIN DOMAIN-CONTAINING PROTEIN"/>
    <property type="match status" value="1"/>
</dbReference>
<dbReference type="Gene3D" id="2.110.10.10">
    <property type="entry name" value="Hemopexin-like domain"/>
    <property type="match status" value="1"/>
</dbReference>
<dbReference type="CDD" id="cd00094">
    <property type="entry name" value="HX"/>
    <property type="match status" value="1"/>
</dbReference>
<evidence type="ECO:0000256" key="6">
    <source>
        <dbReference type="PROSITE-ProRule" id="PRU01011"/>
    </source>
</evidence>
<comment type="subcellular location">
    <subcellularLocation>
        <location evidence="1">Secreted</location>
    </subcellularLocation>
</comment>
<sequence length="449" mass="46702">MQPLKAPKKPSDSESEEMSRVFSDYADAQVGSTPSPTESGPGVLRRGAGPAVLDSLSELMPIVKDPADPTGAPLPLNPGLYTVLPANPAANAPALGGPAASSPQPEASSGKPLTIPIKVSLSISGHAGGPAGGSPSLLPSESGPAGGAHSLFPTGPGPAGGAPSLLPNGPGLASGAGPAGGAGRPSTLADITQALGANIPAGLPHESSSPDLCNGLPIDALTSLFNGSIIVFRGQFFWLLDPKTRVASPAQNITEQLGVPSPIDTAFTRCNCQGKTFIIKGDNYWVFENGVMEPGYPRSLSQDFDGLSGEISAALSVPATRKRPEAIYFFKKGDTMQKFSYPAGSGPTCTGKKMKNSVSKIRRARQAEIRLSAEININLNWKKFPTPVTSALSAPNPRKPDGYEYFIFSWPKFFNIKFSGEFPTLASPAKPPAKPPAQQNDIRNWLNCP</sequence>
<proteinExistence type="predicted"/>
<dbReference type="Proteomes" id="UP001501920">
    <property type="component" value="Chromosome 17"/>
</dbReference>
<protein>
    <submittedName>
        <fullName evidence="8">Proteoglycan 4a</fullName>
    </submittedName>
</protein>